<dbReference type="AlphaFoldDB" id="A0A9W7MPK6"/>
<evidence type="ECO:0000256" key="1">
    <source>
        <dbReference type="SAM" id="MobiDB-lite"/>
    </source>
</evidence>
<feature type="compositionally biased region" description="Basic and acidic residues" evidence="1">
    <location>
        <begin position="252"/>
        <end position="263"/>
    </location>
</feature>
<keyword evidence="4" id="KW-1185">Reference proteome</keyword>
<evidence type="ECO:0000313" key="3">
    <source>
        <dbReference type="EMBL" id="GMJ06955.1"/>
    </source>
</evidence>
<dbReference type="PANTHER" id="PTHR46327:SF10">
    <property type="entry name" value="DNA BINDING TRANSCRIPTION FACTORS, PUTATIVE-RELATED"/>
    <property type="match status" value="1"/>
</dbReference>
<feature type="compositionally biased region" description="Basic and acidic residues" evidence="1">
    <location>
        <begin position="57"/>
        <end position="66"/>
    </location>
</feature>
<proteinExistence type="predicted"/>
<protein>
    <recommendedName>
        <fullName evidence="2">Myb/SANT-like DNA-binding domain-containing protein</fullName>
    </recommendedName>
</protein>
<gene>
    <name evidence="3" type="ORF">HRI_004364700</name>
</gene>
<dbReference type="OrthoDB" id="641566at2759"/>
<feature type="region of interest" description="Disordered" evidence="1">
    <location>
        <begin position="55"/>
        <end position="83"/>
    </location>
</feature>
<dbReference type="EMBL" id="BSYR01000046">
    <property type="protein sequence ID" value="GMJ06955.1"/>
    <property type="molecule type" value="Genomic_DNA"/>
</dbReference>
<organism evidence="3 4">
    <name type="scientific">Hibiscus trionum</name>
    <name type="common">Flower of an hour</name>
    <dbReference type="NCBI Taxonomy" id="183268"/>
    <lineage>
        <taxon>Eukaryota</taxon>
        <taxon>Viridiplantae</taxon>
        <taxon>Streptophyta</taxon>
        <taxon>Embryophyta</taxon>
        <taxon>Tracheophyta</taxon>
        <taxon>Spermatophyta</taxon>
        <taxon>Magnoliopsida</taxon>
        <taxon>eudicotyledons</taxon>
        <taxon>Gunneridae</taxon>
        <taxon>Pentapetalae</taxon>
        <taxon>rosids</taxon>
        <taxon>malvids</taxon>
        <taxon>Malvales</taxon>
        <taxon>Malvaceae</taxon>
        <taxon>Malvoideae</taxon>
        <taxon>Hibiscus</taxon>
    </lineage>
</organism>
<dbReference type="Gene3D" id="1.10.10.60">
    <property type="entry name" value="Homeodomain-like"/>
    <property type="match status" value="1"/>
</dbReference>
<dbReference type="PANTHER" id="PTHR46327">
    <property type="entry name" value="F16F4.11 PROTEIN-RELATED"/>
    <property type="match status" value="1"/>
</dbReference>
<sequence length="408" mass="46892">MEGNPISDNNLIPGGQSQSFACLASLGSLQVHQGLDLQFCQQQGSQIQDVFPSTSENMKEIEKPSDDNWNYSDGQGGADGSEGKDEFLWQRVKWKPQMVRLLINAVCYIDEDASSDCLGGVRRKSSMVQKIGKWKCVSKLMVERGHHVSPQQCEDKFSDLNKRYKRLNDVLGKGRSCEVVENPELLDVMNVSNKVKEEVKKMLSSKNLFYEEMCSYHTGDRLHLPHDPELQRSLLLLLGSREDDEPNQSRQHNGDDEFEKEQQDAAPDGGFEGIEYNKGTSRFPEPSSRRRKLMNEMKGTVVGNPSNFVEYGKKSEAAKQNDQHDLAHYYPTYNSSYGLQEQWMAFRLLELQRQKIQIQAQKLALEKEQLKWRRINWNKDRDLDKMRLENECMKLVNEGLAFKLGTRK</sequence>
<dbReference type="Proteomes" id="UP001165190">
    <property type="component" value="Unassembled WGS sequence"/>
</dbReference>
<reference evidence="3" key="1">
    <citation type="submission" date="2023-05" db="EMBL/GenBank/DDBJ databases">
        <title>Genome and transcriptome analyses reveal genes involved in the formation of fine ridges on petal epidermal cells in Hibiscus trionum.</title>
        <authorList>
            <person name="Koshimizu S."/>
            <person name="Masuda S."/>
            <person name="Ishii T."/>
            <person name="Shirasu K."/>
            <person name="Hoshino A."/>
            <person name="Arita M."/>
        </authorList>
    </citation>
    <scope>NUCLEOTIDE SEQUENCE</scope>
    <source>
        <strain evidence="3">Hamamatsu line</strain>
    </source>
</reference>
<accession>A0A9W7MPK6</accession>
<comment type="caution">
    <text evidence="3">The sequence shown here is derived from an EMBL/GenBank/DDBJ whole genome shotgun (WGS) entry which is preliminary data.</text>
</comment>
<name>A0A9W7MPK6_HIBTR</name>
<feature type="domain" description="Myb/SANT-like DNA-binding" evidence="2">
    <location>
        <begin position="91"/>
        <end position="182"/>
    </location>
</feature>
<evidence type="ECO:0000313" key="4">
    <source>
        <dbReference type="Proteomes" id="UP001165190"/>
    </source>
</evidence>
<dbReference type="InterPro" id="IPR044822">
    <property type="entry name" value="Myb_DNA-bind_4"/>
</dbReference>
<feature type="region of interest" description="Disordered" evidence="1">
    <location>
        <begin position="241"/>
        <end position="291"/>
    </location>
</feature>
<evidence type="ECO:0000259" key="2">
    <source>
        <dbReference type="Pfam" id="PF13837"/>
    </source>
</evidence>
<dbReference type="Pfam" id="PF13837">
    <property type="entry name" value="Myb_DNA-bind_4"/>
    <property type="match status" value="1"/>
</dbReference>